<evidence type="ECO:0000256" key="1">
    <source>
        <dbReference type="SAM" id="Phobius"/>
    </source>
</evidence>
<dbReference type="EMBL" id="CP011797">
    <property type="protein sequence ID" value="ATX76023.1"/>
    <property type="molecule type" value="Genomic_DNA"/>
</dbReference>
<feature type="transmembrane region" description="Helical" evidence="1">
    <location>
        <begin position="45"/>
        <end position="63"/>
    </location>
</feature>
<accession>A0A2K8KMD9</accession>
<keyword evidence="1" id="KW-0472">Membrane</keyword>
<proteinExistence type="predicted"/>
<feature type="transmembrane region" description="Helical" evidence="1">
    <location>
        <begin position="202"/>
        <end position="224"/>
    </location>
</feature>
<dbReference type="RefSeq" id="WP_100256396.1">
    <property type="nucleotide sequence ID" value="NZ_CP011797.1"/>
</dbReference>
<reference evidence="2 3" key="1">
    <citation type="journal article" date="2017" name="Environ. Microbiol.">
        <title>Genomic and physiological analyses of 'Reinekea forsetii' reveal a versatile opportunistic lifestyle during spring algae blooms.</title>
        <authorList>
            <person name="Avci B."/>
            <person name="Hahnke R.L."/>
            <person name="Chafee M."/>
            <person name="Fischer T."/>
            <person name="Gruber-Vodicka H."/>
            <person name="Tegetmeyer H.E."/>
            <person name="Harder J."/>
            <person name="Fuchs B.M."/>
            <person name="Amann R.I."/>
            <person name="Teeling H."/>
        </authorList>
    </citation>
    <scope>NUCLEOTIDE SEQUENCE [LARGE SCALE GENOMIC DNA]</scope>
    <source>
        <strain evidence="2 3">Hel1_31_D35</strain>
    </source>
</reference>
<dbReference type="NCBIfam" id="NF041646">
    <property type="entry name" value="VC0807_fam"/>
    <property type="match status" value="1"/>
</dbReference>
<keyword evidence="1" id="KW-1133">Transmembrane helix</keyword>
<evidence type="ECO:0000313" key="2">
    <source>
        <dbReference type="EMBL" id="ATX76023.1"/>
    </source>
</evidence>
<feature type="transmembrane region" description="Helical" evidence="1">
    <location>
        <begin position="159"/>
        <end position="182"/>
    </location>
</feature>
<dbReference type="AlphaFoldDB" id="A0A2K8KMD9"/>
<gene>
    <name evidence="2" type="ORF">REIFOR_00855</name>
</gene>
<dbReference type="PIRSF" id="PIRSF028137">
    <property type="entry name" value="UCP028137"/>
    <property type="match status" value="1"/>
</dbReference>
<protein>
    <submittedName>
        <fullName evidence="2">MFS transporter</fullName>
    </submittedName>
</protein>
<name>A0A2K8KMD9_9GAMM</name>
<dbReference type="Proteomes" id="UP000229757">
    <property type="component" value="Chromosome"/>
</dbReference>
<dbReference type="KEGG" id="rfo:REIFOR_00855"/>
<keyword evidence="1" id="KW-0812">Transmembrane</keyword>
<keyword evidence="3" id="KW-1185">Reference proteome</keyword>
<feature type="transmembrane region" description="Helical" evidence="1">
    <location>
        <begin position="75"/>
        <end position="92"/>
    </location>
</feature>
<dbReference type="OrthoDB" id="188353at2"/>
<feature type="transmembrane region" description="Helical" evidence="1">
    <location>
        <begin position="98"/>
        <end position="116"/>
    </location>
</feature>
<evidence type="ECO:0000313" key="3">
    <source>
        <dbReference type="Proteomes" id="UP000229757"/>
    </source>
</evidence>
<feature type="transmembrane region" description="Helical" evidence="1">
    <location>
        <begin position="21"/>
        <end position="39"/>
    </location>
</feature>
<organism evidence="2 3">
    <name type="scientific">Reinekea forsetii</name>
    <dbReference type="NCBI Taxonomy" id="1336806"/>
    <lineage>
        <taxon>Bacteria</taxon>
        <taxon>Pseudomonadati</taxon>
        <taxon>Pseudomonadota</taxon>
        <taxon>Gammaproteobacteria</taxon>
        <taxon>Oceanospirillales</taxon>
        <taxon>Saccharospirillaceae</taxon>
        <taxon>Reinekea</taxon>
    </lineage>
</organism>
<dbReference type="InterPro" id="IPR016870">
    <property type="entry name" value="UCP028137"/>
</dbReference>
<sequence length="245" mass="26323">MTDPTPNSSTSSAAQPKKGGFLSNLLFNIVIPVVILTKFSQESALGPVWSIIVALAFPIGFGLWEMRVTGKVNGFSILGVVSVLLTGGISLLQLDPKYIAIKEAAIPGLIGLAVIISQGSRRSVVKLLIFNENIIQIARVHEALAELGNKAKFDQKMNIVTYIVASSFFLSSGLNYMLAKLVLKSPAGTSQFNEELGRMTALSYPVIVIPSMIVLIGAIFYLLAQLKSLTKLPLEELMVDGSKKS</sequence>